<sequence>MNQHDRGTLFTIIERWHAETNTWHFNADIGEMMPILEDTWKILRLKVIGVAVTVRRVENYEEHIICMIGQLSPGHSHSFIRRTWWRNTFNQIPENYNRTTLIRYTCAYLLYL</sequence>
<dbReference type="InterPro" id="IPR019557">
    <property type="entry name" value="AminoTfrase-like_pln_mobile"/>
</dbReference>
<proteinExistence type="predicted"/>
<dbReference type="Gramene" id="ERN05599">
    <property type="protein sequence ID" value="ERN05599"/>
    <property type="gene ID" value="AMTR_s01690p00009650"/>
</dbReference>
<dbReference type="HOGENOM" id="CLU_146958_0_0_1"/>
<reference evidence="3" key="1">
    <citation type="journal article" date="2013" name="Science">
        <title>The Amborella genome and the evolution of flowering plants.</title>
        <authorList>
            <consortium name="Amborella Genome Project"/>
        </authorList>
    </citation>
    <scope>NUCLEOTIDE SEQUENCE [LARGE SCALE GENOMIC DNA]</scope>
</reference>
<evidence type="ECO:0000259" key="1">
    <source>
        <dbReference type="Pfam" id="PF10536"/>
    </source>
</evidence>
<dbReference type="InterPro" id="IPR044824">
    <property type="entry name" value="MAIN-like"/>
</dbReference>
<keyword evidence="3" id="KW-1185">Reference proteome</keyword>
<evidence type="ECO:0000313" key="2">
    <source>
        <dbReference type="EMBL" id="ERN05599.1"/>
    </source>
</evidence>
<dbReference type="PANTHER" id="PTHR46033">
    <property type="entry name" value="PROTEIN MAIN-LIKE 2"/>
    <property type="match status" value="1"/>
</dbReference>
<feature type="non-terminal residue" evidence="2">
    <location>
        <position position="112"/>
    </location>
</feature>
<gene>
    <name evidence="2" type="ORF">AMTR_s01690p00009650</name>
</gene>
<feature type="domain" description="Aminotransferase-like plant mobile" evidence="1">
    <location>
        <begin position="5"/>
        <end position="112"/>
    </location>
</feature>
<dbReference type="EMBL" id="KI393994">
    <property type="protein sequence ID" value="ERN05599.1"/>
    <property type="molecule type" value="Genomic_DNA"/>
</dbReference>
<organism evidence="2 3">
    <name type="scientific">Amborella trichopoda</name>
    <dbReference type="NCBI Taxonomy" id="13333"/>
    <lineage>
        <taxon>Eukaryota</taxon>
        <taxon>Viridiplantae</taxon>
        <taxon>Streptophyta</taxon>
        <taxon>Embryophyta</taxon>
        <taxon>Tracheophyta</taxon>
        <taxon>Spermatophyta</taxon>
        <taxon>Magnoliopsida</taxon>
        <taxon>Amborellales</taxon>
        <taxon>Amborellaceae</taxon>
        <taxon>Amborella</taxon>
    </lineage>
</organism>
<protein>
    <recommendedName>
        <fullName evidence="1">Aminotransferase-like plant mobile domain-containing protein</fullName>
    </recommendedName>
</protein>
<dbReference type="Proteomes" id="UP000017836">
    <property type="component" value="Unassembled WGS sequence"/>
</dbReference>
<dbReference type="AlphaFoldDB" id="W1PD20"/>
<dbReference type="PANTHER" id="PTHR46033:SF1">
    <property type="entry name" value="PROTEIN MAIN-LIKE 2"/>
    <property type="match status" value="1"/>
</dbReference>
<dbReference type="GO" id="GO:0010073">
    <property type="term" value="P:meristem maintenance"/>
    <property type="evidence" value="ECO:0007669"/>
    <property type="project" value="InterPro"/>
</dbReference>
<accession>W1PD20</accession>
<dbReference type="Pfam" id="PF10536">
    <property type="entry name" value="PMD"/>
    <property type="match status" value="1"/>
</dbReference>
<name>W1PD20_AMBTC</name>
<evidence type="ECO:0000313" key="3">
    <source>
        <dbReference type="Proteomes" id="UP000017836"/>
    </source>
</evidence>